<protein>
    <submittedName>
        <fullName evidence="2">Uncharacterized protein</fullName>
    </submittedName>
</protein>
<name>A0A9W6R458_9PSEU</name>
<reference evidence="2" key="1">
    <citation type="submission" date="2023-03" db="EMBL/GenBank/DDBJ databases">
        <title>Amycolatopsis taiwanensis NBRC 103393.</title>
        <authorList>
            <person name="Ichikawa N."/>
            <person name="Sato H."/>
            <person name="Tonouchi N."/>
        </authorList>
    </citation>
    <scope>NUCLEOTIDE SEQUENCE</scope>
    <source>
        <strain evidence="2">NBRC 103393</strain>
    </source>
</reference>
<proteinExistence type="predicted"/>
<feature type="transmembrane region" description="Helical" evidence="1">
    <location>
        <begin position="41"/>
        <end position="61"/>
    </location>
</feature>
<keyword evidence="3" id="KW-1185">Reference proteome</keyword>
<evidence type="ECO:0000256" key="1">
    <source>
        <dbReference type="SAM" id="Phobius"/>
    </source>
</evidence>
<accession>A0A9W6R458</accession>
<organism evidence="2 3">
    <name type="scientific">Amycolatopsis taiwanensis</name>
    <dbReference type="NCBI Taxonomy" id="342230"/>
    <lineage>
        <taxon>Bacteria</taxon>
        <taxon>Bacillati</taxon>
        <taxon>Actinomycetota</taxon>
        <taxon>Actinomycetes</taxon>
        <taxon>Pseudonocardiales</taxon>
        <taxon>Pseudonocardiaceae</taxon>
        <taxon>Amycolatopsis</taxon>
    </lineage>
</organism>
<dbReference type="AlphaFoldDB" id="A0A9W6R458"/>
<keyword evidence="1" id="KW-0472">Membrane</keyword>
<keyword evidence="1" id="KW-0812">Transmembrane</keyword>
<evidence type="ECO:0000313" key="2">
    <source>
        <dbReference type="EMBL" id="GLY68789.1"/>
    </source>
</evidence>
<evidence type="ECO:0000313" key="3">
    <source>
        <dbReference type="Proteomes" id="UP001165136"/>
    </source>
</evidence>
<sequence>MGEHRPVVQTVSVLMGVVVGLTFLFGFGNVLGLALKLGVPVYVAPLVAPAVDLTVVGLLIATRHLAEAGAASDVLRPARRMLLGASVATLALNVTDPLLVGHWGRAAFDAVGPLLLIGWAENRA</sequence>
<feature type="transmembrane region" description="Helical" evidence="1">
    <location>
        <begin position="12"/>
        <end position="35"/>
    </location>
</feature>
<keyword evidence="1" id="KW-1133">Transmembrane helix</keyword>
<comment type="caution">
    <text evidence="2">The sequence shown here is derived from an EMBL/GenBank/DDBJ whole genome shotgun (WGS) entry which is preliminary data.</text>
</comment>
<gene>
    <name evidence="2" type="ORF">Atai01_54080</name>
</gene>
<feature type="transmembrane region" description="Helical" evidence="1">
    <location>
        <begin position="82"/>
        <end position="104"/>
    </location>
</feature>
<dbReference type="EMBL" id="BSTI01000013">
    <property type="protein sequence ID" value="GLY68789.1"/>
    <property type="molecule type" value="Genomic_DNA"/>
</dbReference>
<dbReference type="Proteomes" id="UP001165136">
    <property type="component" value="Unassembled WGS sequence"/>
</dbReference>